<dbReference type="PROSITE" id="PS50026">
    <property type="entry name" value="EGF_3"/>
    <property type="match status" value="1"/>
</dbReference>
<name>A0A8S9YVD8_9TREM</name>
<dbReference type="InterPro" id="IPR000742">
    <property type="entry name" value="EGF"/>
</dbReference>
<feature type="disulfide bond" evidence="1">
    <location>
        <begin position="473"/>
        <end position="482"/>
    </location>
</feature>
<dbReference type="SUPFAM" id="SSF82895">
    <property type="entry name" value="TSP-1 type 1 repeat"/>
    <property type="match status" value="1"/>
</dbReference>
<dbReference type="SUPFAM" id="SSF57196">
    <property type="entry name" value="EGF/Laminin"/>
    <property type="match status" value="1"/>
</dbReference>
<dbReference type="OrthoDB" id="6228714at2759"/>
<evidence type="ECO:0000313" key="4">
    <source>
        <dbReference type="EMBL" id="KAF7258564.1"/>
    </source>
</evidence>
<dbReference type="Gene3D" id="2.10.25.10">
    <property type="entry name" value="Laminin"/>
    <property type="match status" value="1"/>
</dbReference>
<dbReference type="PROSITE" id="PS00022">
    <property type="entry name" value="EGF_1"/>
    <property type="match status" value="1"/>
</dbReference>
<evidence type="ECO:0000313" key="5">
    <source>
        <dbReference type="Proteomes" id="UP000822476"/>
    </source>
</evidence>
<dbReference type="AlphaFoldDB" id="A0A8S9YVD8"/>
<gene>
    <name evidence="4" type="ORF">EG68_04448</name>
</gene>
<dbReference type="Proteomes" id="UP000822476">
    <property type="component" value="Unassembled WGS sequence"/>
</dbReference>
<keyword evidence="1" id="KW-1015">Disulfide bond</keyword>
<accession>A0A8S9YVD8</accession>
<protein>
    <submittedName>
        <fullName evidence="4">Cadherin tumor suppressor</fullName>
    </submittedName>
</protein>
<dbReference type="SMART" id="SM00181">
    <property type="entry name" value="EGF"/>
    <property type="match status" value="2"/>
</dbReference>
<dbReference type="Gene3D" id="2.20.100.10">
    <property type="entry name" value="Thrombospondin type-1 (TSP1) repeat"/>
    <property type="match status" value="1"/>
</dbReference>
<dbReference type="InterPro" id="IPR036383">
    <property type="entry name" value="TSP1_rpt_sf"/>
</dbReference>
<reference evidence="4" key="1">
    <citation type="submission" date="2019-07" db="EMBL/GenBank/DDBJ databases">
        <title>Annotation for the trematode Paragonimus miyazaki's.</title>
        <authorList>
            <person name="Choi Y.-J."/>
        </authorList>
    </citation>
    <scope>NUCLEOTIDE SEQUENCE</scope>
    <source>
        <strain evidence="4">Japan</strain>
    </source>
</reference>
<evidence type="ECO:0000256" key="1">
    <source>
        <dbReference type="PROSITE-ProRule" id="PRU00076"/>
    </source>
</evidence>
<keyword evidence="2" id="KW-0472">Membrane</keyword>
<evidence type="ECO:0000256" key="2">
    <source>
        <dbReference type="SAM" id="Phobius"/>
    </source>
</evidence>
<proteinExistence type="predicted"/>
<organism evidence="4 5">
    <name type="scientific">Paragonimus skrjabini miyazakii</name>
    <dbReference type="NCBI Taxonomy" id="59628"/>
    <lineage>
        <taxon>Eukaryota</taxon>
        <taxon>Metazoa</taxon>
        <taxon>Spiralia</taxon>
        <taxon>Lophotrochozoa</taxon>
        <taxon>Platyhelminthes</taxon>
        <taxon>Trematoda</taxon>
        <taxon>Digenea</taxon>
        <taxon>Plagiorchiida</taxon>
        <taxon>Troglotremata</taxon>
        <taxon>Troglotrematidae</taxon>
        <taxon>Paragonimus</taxon>
    </lineage>
</organism>
<comment type="caution">
    <text evidence="1">Lacks conserved residue(s) required for the propagation of feature annotation.</text>
</comment>
<feature type="disulfide bond" evidence="1">
    <location>
        <begin position="454"/>
        <end position="471"/>
    </location>
</feature>
<keyword evidence="1" id="KW-0245">EGF-like domain</keyword>
<dbReference type="InterPro" id="IPR000884">
    <property type="entry name" value="TSP1_rpt"/>
</dbReference>
<keyword evidence="5" id="KW-1185">Reference proteome</keyword>
<sequence>MAGTHGKNQWSKQRFLQVCFHVLSFSTVIDCGKQCTPVATNHTRESPFWSMRALDNLRYPYGYPLDFMGGIIGHFLVNHTKCTGRLSQHDALVCMYGNIPKYCHYGLAQMALVPNDGQIKCPGTFMPDLSSQPEHTSVPKNLSVMQIISLKTARQLGEDLPEWKESLVESFKKCAECDGMQDIGGIYVCDYSKYLKNFEYTVSDPRVFSWDKSQQNIFALYVYYFCTVTWPTYIRNNPEKVHLTYHPFCPNPCSVRRSPCSKLANTLPAVKNPHILNSISESNCVRKNYGFYEGEYECLCRKGFVWNHEAKMCEAPDLCALNEEERKRDSSIKPICSKRGTLRCISFPPPPTEKENTDEFLLTGVQQVVRFSCVCRDGYMGQRCDRLRDPCIESGKPGAVSGEQACRTYLGNKCTPHNGTDYYFCKCAENWVHDPTFPFPNCYKRRTICDRVICRNRGTCVGSADQRAFLCICEYGWYGRLCELPDVRHWMPWGAWTLCSAPLCGGRGWHSRSRECRVPVSNATGLGQCEGNSLELRPCRSGCPDPVRSYVPMIKLIIFFGCCLLLLQASVGMIYVLLQMEYL</sequence>
<comment type="caution">
    <text evidence="4">The sequence shown here is derived from an EMBL/GenBank/DDBJ whole genome shotgun (WGS) entry which is preliminary data.</text>
</comment>
<dbReference type="PROSITE" id="PS50092">
    <property type="entry name" value="TSP1"/>
    <property type="match status" value="1"/>
</dbReference>
<dbReference type="PROSITE" id="PS01186">
    <property type="entry name" value="EGF_2"/>
    <property type="match status" value="1"/>
</dbReference>
<dbReference type="EMBL" id="JTDE01001656">
    <property type="protein sequence ID" value="KAF7258564.1"/>
    <property type="molecule type" value="Genomic_DNA"/>
</dbReference>
<keyword evidence="2" id="KW-1133">Transmembrane helix</keyword>
<keyword evidence="2" id="KW-0812">Transmembrane</keyword>
<feature type="domain" description="EGF-like" evidence="3">
    <location>
        <begin position="445"/>
        <end position="483"/>
    </location>
</feature>
<feature type="transmembrane region" description="Helical" evidence="2">
    <location>
        <begin position="556"/>
        <end position="578"/>
    </location>
</feature>
<evidence type="ECO:0000259" key="3">
    <source>
        <dbReference type="PROSITE" id="PS50026"/>
    </source>
</evidence>